<evidence type="ECO:0000313" key="2">
    <source>
        <dbReference type="Proteomes" id="UP000235025"/>
    </source>
</evidence>
<organism evidence="1 2">
    <name type="scientific">Fischerella thermalis CCMEE 5268</name>
    <dbReference type="NCBI Taxonomy" id="2019662"/>
    <lineage>
        <taxon>Bacteria</taxon>
        <taxon>Bacillati</taxon>
        <taxon>Cyanobacteriota</taxon>
        <taxon>Cyanophyceae</taxon>
        <taxon>Nostocales</taxon>
        <taxon>Hapalosiphonaceae</taxon>
        <taxon>Fischerella</taxon>
    </lineage>
</organism>
<dbReference type="AlphaFoldDB" id="A0A2N6KCB8"/>
<dbReference type="RefSeq" id="WP_102174344.1">
    <property type="nucleotide sequence ID" value="NZ_NMQA01000248.1"/>
</dbReference>
<sequence>MTTISLSQKLLLKFKRRLLYYLNLAIKKPDYIIMFCFSRIHLIRYFVKLIFKEKTHLKYEGNSVFADIEVNHIVDTLKKEGIYLGLNLPEYLWKEIIDCSKHITYFGNANLQFSFHLAEKQKEEKKHGTDFITGYNFDISSICPAVKKLENDPKLWSIATKYFEKKPTNVISKIWWTFPQKKEVEERARGFFCFHYDLEDYWCLKFMFYLTNVDVDSGPHVCVKSSHNRKKLSHQFSLLRETDDNDIISYYGSENILTICEQAGVGFVEDPFCFHKGTIPNQRDRLILEVKFTLHNYETIP</sequence>
<gene>
    <name evidence="1" type="ORF">CEN50_19100</name>
</gene>
<dbReference type="SUPFAM" id="SSF51197">
    <property type="entry name" value="Clavaminate synthase-like"/>
    <property type="match status" value="1"/>
</dbReference>
<reference evidence="1 2" key="1">
    <citation type="submission" date="2017-07" db="EMBL/GenBank/DDBJ databases">
        <title>Genomes of Fischerella (Mastigocladus) sp. strains.</title>
        <authorList>
            <person name="Miller S.R."/>
        </authorList>
    </citation>
    <scope>NUCLEOTIDE SEQUENCE [LARGE SCALE GENOMIC DNA]</scope>
    <source>
        <strain evidence="1 2">CCMEE 5268</strain>
    </source>
</reference>
<comment type="caution">
    <text evidence="1">The sequence shown here is derived from an EMBL/GenBank/DDBJ whole genome shotgun (WGS) entry which is preliminary data.</text>
</comment>
<accession>A0A2N6KCB8</accession>
<evidence type="ECO:0000313" key="1">
    <source>
        <dbReference type="EMBL" id="PLZ96307.1"/>
    </source>
</evidence>
<dbReference type="Proteomes" id="UP000235025">
    <property type="component" value="Unassembled WGS sequence"/>
</dbReference>
<dbReference type="Gene3D" id="2.60.120.620">
    <property type="entry name" value="q2cbj1_9rhob like domain"/>
    <property type="match status" value="1"/>
</dbReference>
<evidence type="ECO:0008006" key="3">
    <source>
        <dbReference type="Google" id="ProtNLM"/>
    </source>
</evidence>
<protein>
    <recommendedName>
        <fullName evidence="3">Phytanoyl-CoA dioxygenase</fullName>
    </recommendedName>
</protein>
<dbReference type="EMBL" id="NMQA01000248">
    <property type="protein sequence ID" value="PLZ96307.1"/>
    <property type="molecule type" value="Genomic_DNA"/>
</dbReference>
<name>A0A2N6KCB8_9CYAN</name>
<proteinExistence type="predicted"/>